<dbReference type="CDD" id="cd00640">
    <property type="entry name" value="Trp-synth-beta_II"/>
    <property type="match status" value="1"/>
</dbReference>
<dbReference type="STRING" id="474960.SAMN05216180_0363"/>
<dbReference type="GO" id="GO:0030170">
    <property type="term" value="F:pyridoxal phosphate binding"/>
    <property type="evidence" value="ECO:0007669"/>
    <property type="project" value="InterPro"/>
</dbReference>
<evidence type="ECO:0000259" key="3">
    <source>
        <dbReference type="Pfam" id="PF00291"/>
    </source>
</evidence>
<evidence type="ECO:0000256" key="1">
    <source>
        <dbReference type="ARBA" id="ARBA00001933"/>
    </source>
</evidence>
<dbReference type="SUPFAM" id="SSF53686">
    <property type="entry name" value="Tryptophan synthase beta subunit-like PLP-dependent enzymes"/>
    <property type="match status" value="1"/>
</dbReference>
<dbReference type="InterPro" id="IPR036052">
    <property type="entry name" value="TrpB-like_PALP_sf"/>
</dbReference>
<dbReference type="NCBIfam" id="TIGR01747">
    <property type="entry name" value="diampropi_NH3ly"/>
    <property type="match status" value="1"/>
</dbReference>
<keyword evidence="5" id="KW-1185">Reference proteome</keyword>
<sequence>MDKIKWVENKMPKTDDAKLKVMALSEVEKARAFHKSFPQYTTTPLAHLKNMAGVLGVKEFFVKDESYRFGLNAFKVLGGSFAMARYIAQQLGKDVSEVDYNYLTSDKLREEFGQATFFTATDGNHGRGVAWAANKLGQKSVVLMPKGSTKTRFDNIAKEGAKVSIEEVNYDECVRMANSMAQKTEHGVMVQDTAWDGYEEIPAWIMQGYGTMAMEAYEQLKAAGVDRPTHIFVQAGVGSLAGAVQGFFANMYPDNCPTTVIMEAEIAACLYKSAAEQDGKIRFAEGDLQTIMAGLACGEPNTISWDILKNHSSFFVSCPDWVAAKGMRMLGAPMKGDPQVVSGESGAVGMGLIATLMESDEYKDLREALKLDENSKILMFSTEGDTDPDSYRGIVWNGAHPTYCNK</sequence>
<dbReference type="GO" id="GO:1901605">
    <property type="term" value="P:alpha-amino acid metabolic process"/>
    <property type="evidence" value="ECO:0007669"/>
    <property type="project" value="UniProtKB-ARBA"/>
</dbReference>
<dbReference type="InterPro" id="IPR010081">
    <property type="entry name" value="DiNH2opropionate_NH3_lyase"/>
</dbReference>
<comment type="cofactor">
    <cofactor evidence="1">
        <name>pyridoxal 5'-phosphate</name>
        <dbReference type="ChEBI" id="CHEBI:597326"/>
    </cofactor>
</comment>
<dbReference type="InterPro" id="IPR019871">
    <property type="entry name" value="DiNH2propionate_NH3-lyase_sub"/>
</dbReference>
<dbReference type="RefSeq" id="WP_092751059.1">
    <property type="nucleotide sequence ID" value="NZ_FOCG01000001.1"/>
</dbReference>
<dbReference type="EMBL" id="FOCG01000001">
    <property type="protein sequence ID" value="SEM51821.1"/>
    <property type="molecule type" value="Genomic_DNA"/>
</dbReference>
<organism evidence="4 5">
    <name type="scientific">Hydrogenoanaerobacterium saccharovorans</name>
    <dbReference type="NCBI Taxonomy" id="474960"/>
    <lineage>
        <taxon>Bacteria</taxon>
        <taxon>Bacillati</taxon>
        <taxon>Bacillota</taxon>
        <taxon>Clostridia</taxon>
        <taxon>Eubacteriales</taxon>
        <taxon>Oscillospiraceae</taxon>
        <taxon>Hydrogenoanaerobacterium</taxon>
    </lineage>
</organism>
<dbReference type="PANTHER" id="PTHR42937:SF1">
    <property type="entry name" value="DIAMINOPROPIONATE AMMONIA-LYASE"/>
    <property type="match status" value="1"/>
</dbReference>
<dbReference type="NCBIfam" id="TIGR03528">
    <property type="entry name" value="2_3_DAP_am_ly"/>
    <property type="match status" value="1"/>
</dbReference>
<feature type="domain" description="Tryptophan synthase beta chain-like PALP" evidence="3">
    <location>
        <begin position="39"/>
        <end position="359"/>
    </location>
</feature>
<proteinExistence type="predicted"/>
<dbReference type="Proteomes" id="UP000199158">
    <property type="component" value="Unassembled WGS sequence"/>
</dbReference>
<dbReference type="PANTHER" id="PTHR42937">
    <property type="match status" value="1"/>
</dbReference>
<dbReference type="Pfam" id="PF00291">
    <property type="entry name" value="PALP"/>
    <property type="match status" value="1"/>
</dbReference>
<protein>
    <submittedName>
        <fullName evidence="4">Diaminopropionate ammonia-lyase</fullName>
    </submittedName>
</protein>
<dbReference type="NCBIfam" id="NF006058">
    <property type="entry name" value="PRK08206.1"/>
    <property type="match status" value="1"/>
</dbReference>
<reference evidence="4 5" key="1">
    <citation type="submission" date="2016-10" db="EMBL/GenBank/DDBJ databases">
        <authorList>
            <person name="de Groot N.N."/>
        </authorList>
    </citation>
    <scope>NUCLEOTIDE SEQUENCE [LARGE SCALE GENOMIC DNA]</scope>
    <source>
        <strain evidence="4 5">CGMCC 1.5070</strain>
    </source>
</reference>
<evidence type="ECO:0000313" key="4">
    <source>
        <dbReference type="EMBL" id="SEM51821.1"/>
    </source>
</evidence>
<dbReference type="GO" id="GO:0008838">
    <property type="term" value="F:diaminopropionate ammonia-lyase activity"/>
    <property type="evidence" value="ECO:0007669"/>
    <property type="project" value="InterPro"/>
</dbReference>
<evidence type="ECO:0000256" key="2">
    <source>
        <dbReference type="ARBA" id="ARBA00022898"/>
    </source>
</evidence>
<dbReference type="InterPro" id="IPR001926">
    <property type="entry name" value="TrpB-like_PALP"/>
</dbReference>
<dbReference type="Gene3D" id="3.40.50.1100">
    <property type="match status" value="3"/>
</dbReference>
<accession>A0A1H7Z0Z1</accession>
<dbReference type="AlphaFoldDB" id="A0A1H7Z0Z1"/>
<keyword evidence="2" id="KW-0663">Pyridoxal phosphate</keyword>
<name>A0A1H7Z0Z1_9FIRM</name>
<keyword evidence="4" id="KW-0456">Lyase</keyword>
<dbReference type="OrthoDB" id="34584at2"/>
<evidence type="ECO:0000313" key="5">
    <source>
        <dbReference type="Proteomes" id="UP000199158"/>
    </source>
</evidence>
<gene>
    <name evidence="4" type="ORF">SAMN05216180_0363</name>
</gene>